<accession>A0A1I7XSE8</accession>
<dbReference type="WBParaSite" id="Hba_20744">
    <property type="protein sequence ID" value="Hba_20744"/>
    <property type="gene ID" value="Hba_20744"/>
</dbReference>
<dbReference type="AlphaFoldDB" id="A0A1I7XSE8"/>
<name>A0A1I7XSE8_HETBA</name>
<keyword evidence="1" id="KW-1185">Reference proteome</keyword>
<organism evidence="1 2">
    <name type="scientific">Heterorhabditis bacteriophora</name>
    <name type="common">Entomopathogenic nematode worm</name>
    <dbReference type="NCBI Taxonomy" id="37862"/>
    <lineage>
        <taxon>Eukaryota</taxon>
        <taxon>Metazoa</taxon>
        <taxon>Ecdysozoa</taxon>
        <taxon>Nematoda</taxon>
        <taxon>Chromadorea</taxon>
        <taxon>Rhabditida</taxon>
        <taxon>Rhabditina</taxon>
        <taxon>Rhabditomorpha</taxon>
        <taxon>Strongyloidea</taxon>
        <taxon>Heterorhabditidae</taxon>
        <taxon>Heterorhabditis</taxon>
    </lineage>
</organism>
<evidence type="ECO:0000313" key="2">
    <source>
        <dbReference type="WBParaSite" id="Hba_20744"/>
    </source>
</evidence>
<proteinExistence type="predicted"/>
<sequence length="122" mass="14148">MNLENKSSTDQISMLRSDSVNSLNTNSGRSSRLGKIFQNKHDLRNSFDFDINYSDLNNYKLQLAVKDDINYGAFSPKPVLGFLYVLKWKLIFPMKIQKIKNQGSHQFSILKKNFVLKKELTQ</sequence>
<protein>
    <submittedName>
        <fullName evidence="2">Uncharacterized protein</fullName>
    </submittedName>
</protein>
<dbReference type="Proteomes" id="UP000095283">
    <property type="component" value="Unplaced"/>
</dbReference>
<evidence type="ECO:0000313" key="1">
    <source>
        <dbReference type="Proteomes" id="UP000095283"/>
    </source>
</evidence>
<reference evidence="2" key="1">
    <citation type="submission" date="2016-11" db="UniProtKB">
        <authorList>
            <consortium name="WormBaseParasite"/>
        </authorList>
    </citation>
    <scope>IDENTIFICATION</scope>
</reference>